<comment type="caution">
    <text evidence="3">The sequence shown here is derived from an EMBL/GenBank/DDBJ whole genome shotgun (WGS) entry which is preliminary data.</text>
</comment>
<dbReference type="Proteomes" id="UP001385951">
    <property type="component" value="Unassembled WGS sequence"/>
</dbReference>
<dbReference type="PANTHER" id="PTHR43149">
    <property type="entry name" value="ENOYL-COA HYDRATASE"/>
    <property type="match status" value="1"/>
</dbReference>
<dbReference type="SUPFAM" id="SSF52540">
    <property type="entry name" value="P-loop containing nucleoside triphosphate hydrolases"/>
    <property type="match status" value="1"/>
</dbReference>
<organism evidence="3 4">
    <name type="scientific">Cerrena zonata</name>
    <dbReference type="NCBI Taxonomy" id="2478898"/>
    <lineage>
        <taxon>Eukaryota</taxon>
        <taxon>Fungi</taxon>
        <taxon>Dikarya</taxon>
        <taxon>Basidiomycota</taxon>
        <taxon>Agaricomycotina</taxon>
        <taxon>Agaricomycetes</taxon>
        <taxon>Polyporales</taxon>
        <taxon>Cerrenaceae</taxon>
        <taxon>Cerrena</taxon>
    </lineage>
</organism>
<dbReference type="PROSITE" id="PS51194">
    <property type="entry name" value="HELICASE_CTER"/>
    <property type="match status" value="1"/>
</dbReference>
<dbReference type="InterPro" id="IPR029045">
    <property type="entry name" value="ClpP/crotonase-like_dom_sf"/>
</dbReference>
<sequence>MNSGVNILIATSIAARGLDVKGLDLVINYDAPNHMEDYVHRVGRTGRAGKKGTAITFVTSKQERSITDLVKAMKFLQQDQIEPRLIEISNAFLKKVKSGKEKYYFGFGGRGLDNLQEIRENNRDLERKVFNEDDSNEPSTTKTFQLPDFQIIQGRANETAGPERCKYHSRIQINDLPQKTRWLVSKSDNLNKIIELTSTSITNKGQYYAPNTKIPNKSDPPKLYLLVEGLTEKSVRDANNMIRQSMIEGLEAVARDQNIAPTGKYTVNDKMVFNKEDYKYDGFVVSEIEEGFAHVQFNRPKNLNAFSTKNWQDYGEILYKLDADSSTKVILISSTVAKSFSSGLDLKDAMVLFQGGGKDDTRDFKERYDGLNKYITDFQHAIGAPARIKTPTICLLNGLNLGLALDISSATTIRVATQDAKFSIREIKVGIIADIGVLQRLPSIVNNQSRLNQYALTGENWSAQDAWDLGFVSKVVPDLKSGIDYCTELGQSINTNKAWTIQGTKNSLQQIYDGGLVQDGLKEVAIVNAFNIDNDFGPKL</sequence>
<dbReference type="SMART" id="SM00490">
    <property type="entry name" value="HELICc"/>
    <property type="match status" value="1"/>
</dbReference>
<dbReference type="InterPro" id="IPR045002">
    <property type="entry name" value="Ech1-like"/>
</dbReference>
<evidence type="ECO:0000313" key="4">
    <source>
        <dbReference type="Proteomes" id="UP001385951"/>
    </source>
</evidence>
<keyword evidence="4" id="KW-1185">Reference proteome</keyword>
<dbReference type="GO" id="GO:0051750">
    <property type="term" value="F:delta(3,5)-delta(2,4)-dienoyl-CoA isomerase activity"/>
    <property type="evidence" value="ECO:0007669"/>
    <property type="project" value="TreeGrafter"/>
</dbReference>
<dbReference type="Pfam" id="PF00271">
    <property type="entry name" value="Helicase_C"/>
    <property type="match status" value="1"/>
</dbReference>
<dbReference type="InterPro" id="IPR001650">
    <property type="entry name" value="Helicase_C-like"/>
</dbReference>
<dbReference type="InterPro" id="IPR056149">
    <property type="entry name" value="PRP5/DDX46/KHDC4_KH"/>
</dbReference>
<evidence type="ECO:0000259" key="2">
    <source>
        <dbReference type="PROSITE" id="PS51194"/>
    </source>
</evidence>
<dbReference type="PANTHER" id="PTHR43149:SF1">
    <property type="entry name" value="DELTA(3,5)-DELTA(2,4)-DIENOYL-COA ISOMERASE, MITOCHONDRIAL"/>
    <property type="match status" value="1"/>
</dbReference>
<dbReference type="CDD" id="cd06558">
    <property type="entry name" value="crotonase-like"/>
    <property type="match status" value="1"/>
</dbReference>
<dbReference type="CDD" id="cd18787">
    <property type="entry name" value="SF2_C_DEAD"/>
    <property type="match status" value="1"/>
</dbReference>
<dbReference type="Gene3D" id="3.40.50.300">
    <property type="entry name" value="P-loop containing nucleotide triphosphate hydrolases"/>
    <property type="match status" value="1"/>
</dbReference>
<feature type="domain" description="Helicase C-terminal" evidence="2">
    <location>
        <begin position="1"/>
        <end position="89"/>
    </location>
</feature>
<proteinExistence type="inferred from homology"/>
<dbReference type="AlphaFoldDB" id="A0AAW0FXA1"/>
<dbReference type="Pfam" id="PF00378">
    <property type="entry name" value="ECH_1"/>
    <property type="match status" value="1"/>
</dbReference>
<dbReference type="Gene3D" id="3.90.226.10">
    <property type="entry name" value="2-enoyl-CoA Hydratase, Chain A, domain 1"/>
    <property type="match status" value="1"/>
</dbReference>
<dbReference type="EMBL" id="JASBNA010000028">
    <property type="protein sequence ID" value="KAK7684029.1"/>
    <property type="molecule type" value="Genomic_DNA"/>
</dbReference>
<evidence type="ECO:0000256" key="1">
    <source>
        <dbReference type="ARBA" id="ARBA00005254"/>
    </source>
</evidence>
<accession>A0AAW0FXA1</accession>
<dbReference type="InterPro" id="IPR027417">
    <property type="entry name" value="P-loop_NTPase"/>
</dbReference>
<name>A0AAW0FXA1_9APHY</name>
<protein>
    <recommendedName>
        <fullName evidence="2">Helicase C-terminal domain-containing protein</fullName>
    </recommendedName>
</protein>
<dbReference type="SUPFAM" id="SSF52096">
    <property type="entry name" value="ClpP/crotonase"/>
    <property type="match status" value="1"/>
</dbReference>
<dbReference type="Pfam" id="PF23469">
    <property type="entry name" value="KH_12"/>
    <property type="match status" value="1"/>
</dbReference>
<evidence type="ECO:0000313" key="3">
    <source>
        <dbReference type="EMBL" id="KAK7684029.1"/>
    </source>
</evidence>
<comment type="similarity">
    <text evidence="1">Belongs to the enoyl-CoA hydratase/isomerase family.</text>
</comment>
<dbReference type="InterPro" id="IPR001753">
    <property type="entry name" value="Enoyl-CoA_hydra/iso"/>
</dbReference>
<reference evidence="3 4" key="1">
    <citation type="submission" date="2022-09" db="EMBL/GenBank/DDBJ databases">
        <authorList>
            <person name="Palmer J.M."/>
        </authorList>
    </citation>
    <scope>NUCLEOTIDE SEQUENCE [LARGE SCALE GENOMIC DNA]</scope>
    <source>
        <strain evidence="3 4">DSM 7382</strain>
    </source>
</reference>
<dbReference type="GO" id="GO:0005739">
    <property type="term" value="C:mitochondrion"/>
    <property type="evidence" value="ECO:0007669"/>
    <property type="project" value="TreeGrafter"/>
</dbReference>
<gene>
    <name evidence="3" type="ORF">QCA50_013005</name>
</gene>